<dbReference type="Gene3D" id="3.40.605.10">
    <property type="entry name" value="Aldehyde Dehydrogenase, Chain A, domain 1"/>
    <property type="match status" value="1"/>
</dbReference>
<dbReference type="Gene3D" id="3.40.309.10">
    <property type="entry name" value="Aldehyde Dehydrogenase, Chain A, domain 2"/>
    <property type="match status" value="1"/>
</dbReference>
<dbReference type="InterPro" id="IPR016162">
    <property type="entry name" value="Ald_DH_N"/>
</dbReference>
<dbReference type="EMBL" id="NAJM01000005">
    <property type="protein sequence ID" value="RVX74084.1"/>
    <property type="molecule type" value="Genomic_DNA"/>
</dbReference>
<dbReference type="InterPro" id="IPR016161">
    <property type="entry name" value="Ald_DH/histidinol_DH"/>
</dbReference>
<dbReference type="Pfam" id="PF00171">
    <property type="entry name" value="Aldedh"/>
    <property type="match status" value="1"/>
</dbReference>
<comment type="caution">
    <text evidence="3">The sequence shown here is derived from an EMBL/GenBank/DDBJ whole genome shotgun (WGS) entry which is preliminary data.</text>
</comment>
<dbReference type="PANTHER" id="PTHR43353">
    <property type="entry name" value="SUCCINATE-SEMIALDEHYDE DEHYDROGENASE, MITOCHONDRIAL"/>
    <property type="match status" value="1"/>
</dbReference>
<dbReference type="AlphaFoldDB" id="A0A438NEG0"/>
<feature type="domain" description="Aldehyde dehydrogenase" evidence="2">
    <location>
        <begin position="184"/>
        <end position="330"/>
    </location>
</feature>
<evidence type="ECO:0000259" key="2">
    <source>
        <dbReference type="Pfam" id="PF00171"/>
    </source>
</evidence>
<dbReference type="InterPro" id="IPR016163">
    <property type="entry name" value="Ald_DH_C"/>
</dbReference>
<dbReference type="Proteomes" id="UP000288859">
    <property type="component" value="Unassembled WGS sequence"/>
</dbReference>
<keyword evidence="1" id="KW-0560">Oxidoreductase</keyword>
<reference evidence="3 4" key="1">
    <citation type="submission" date="2017-03" db="EMBL/GenBank/DDBJ databases">
        <title>Genomes of endolithic fungi from Antarctica.</title>
        <authorList>
            <person name="Coleine C."/>
            <person name="Masonjones S."/>
            <person name="Stajich J.E."/>
        </authorList>
    </citation>
    <scope>NUCLEOTIDE SEQUENCE [LARGE SCALE GENOMIC DNA]</scope>
    <source>
        <strain evidence="3 4">CCFEE 6314</strain>
    </source>
</reference>
<evidence type="ECO:0000313" key="3">
    <source>
        <dbReference type="EMBL" id="RVX74084.1"/>
    </source>
</evidence>
<dbReference type="PANTHER" id="PTHR43353:SF6">
    <property type="entry name" value="CYTOPLASMIC ALDEHYDE DEHYDROGENASE (EUROFUNG)"/>
    <property type="match status" value="1"/>
</dbReference>
<sequence>MAYVIENTVWPDWEITQEKRALLSLFFELADLKSSEAGPRMAAEVFTSDAVLAGGRGKISGTEGNNLHENQNGGSMPVLIYETAAIAQSRKNAWDHIDKRRHILSRVYTLDKKATDLILVGELKATTKSGKDFRQEFCARAVVAEDASAGNPRLSLYQVWASVAEKFISELKKITAGWTPVDGVNKRMVGNALDLVKDAATKGCEFVVGGPTSVRSSALQPSILTQVTKDMSIFDSESFGPSASLFTVTTEDEAIKLANNTVYGLNASVHSQDIGRALRVARQLECGTVWVNGLTVGELATCPIGGHKGSGWGRSNSKWGLSEFVQTQTINLPKL</sequence>
<dbReference type="InterPro" id="IPR050740">
    <property type="entry name" value="Aldehyde_DH_Superfamily"/>
</dbReference>
<accession>A0A438NEG0</accession>
<dbReference type="SUPFAM" id="SSF53720">
    <property type="entry name" value="ALDH-like"/>
    <property type="match status" value="1"/>
</dbReference>
<protein>
    <recommendedName>
        <fullName evidence="2">Aldehyde dehydrogenase domain-containing protein</fullName>
    </recommendedName>
</protein>
<dbReference type="VEuPathDB" id="FungiDB:PV10_04696"/>
<dbReference type="GO" id="GO:0009450">
    <property type="term" value="P:gamma-aminobutyric acid catabolic process"/>
    <property type="evidence" value="ECO:0007669"/>
    <property type="project" value="TreeGrafter"/>
</dbReference>
<name>A0A438NEG0_EXOME</name>
<dbReference type="GO" id="GO:0004777">
    <property type="term" value="F:succinate-semialdehyde dehydrogenase (NAD+) activity"/>
    <property type="evidence" value="ECO:0007669"/>
    <property type="project" value="TreeGrafter"/>
</dbReference>
<dbReference type="OrthoDB" id="3468019at2759"/>
<proteinExistence type="predicted"/>
<organism evidence="3 4">
    <name type="scientific">Exophiala mesophila</name>
    <name type="common">Black yeast-like fungus</name>
    <dbReference type="NCBI Taxonomy" id="212818"/>
    <lineage>
        <taxon>Eukaryota</taxon>
        <taxon>Fungi</taxon>
        <taxon>Dikarya</taxon>
        <taxon>Ascomycota</taxon>
        <taxon>Pezizomycotina</taxon>
        <taxon>Eurotiomycetes</taxon>
        <taxon>Chaetothyriomycetidae</taxon>
        <taxon>Chaetothyriales</taxon>
        <taxon>Herpotrichiellaceae</taxon>
        <taxon>Exophiala</taxon>
    </lineage>
</organism>
<gene>
    <name evidence="3" type="ORF">B0A52_01916</name>
</gene>
<dbReference type="InterPro" id="IPR015590">
    <property type="entry name" value="Aldehyde_DH_dom"/>
</dbReference>
<evidence type="ECO:0000313" key="4">
    <source>
        <dbReference type="Proteomes" id="UP000288859"/>
    </source>
</evidence>
<evidence type="ECO:0000256" key="1">
    <source>
        <dbReference type="ARBA" id="ARBA00023002"/>
    </source>
</evidence>